<sequence>MDTVQGVGDPAELDDPLSNNDS</sequence>
<organism evidence="2">
    <name type="scientific">Arundo donax</name>
    <name type="common">Giant reed</name>
    <name type="synonym">Donax arundinaceus</name>
    <dbReference type="NCBI Taxonomy" id="35708"/>
    <lineage>
        <taxon>Eukaryota</taxon>
        <taxon>Viridiplantae</taxon>
        <taxon>Streptophyta</taxon>
        <taxon>Embryophyta</taxon>
        <taxon>Tracheophyta</taxon>
        <taxon>Spermatophyta</taxon>
        <taxon>Magnoliopsida</taxon>
        <taxon>Liliopsida</taxon>
        <taxon>Poales</taxon>
        <taxon>Poaceae</taxon>
        <taxon>PACMAD clade</taxon>
        <taxon>Arundinoideae</taxon>
        <taxon>Arundineae</taxon>
        <taxon>Arundo</taxon>
    </lineage>
</organism>
<feature type="region of interest" description="Disordered" evidence="1">
    <location>
        <begin position="1"/>
        <end position="22"/>
    </location>
</feature>
<name>A0A0A8YV51_ARUDO</name>
<accession>A0A0A8YV51</accession>
<dbReference type="EMBL" id="GBRH01267419">
    <property type="protein sequence ID" value="JAD30476.1"/>
    <property type="molecule type" value="Transcribed_RNA"/>
</dbReference>
<reference evidence="2" key="2">
    <citation type="journal article" date="2015" name="Data Brief">
        <title>Shoot transcriptome of the giant reed, Arundo donax.</title>
        <authorList>
            <person name="Barrero R.A."/>
            <person name="Guerrero F.D."/>
            <person name="Moolhuijzen P."/>
            <person name="Goolsby J.A."/>
            <person name="Tidwell J."/>
            <person name="Bellgard S.E."/>
            <person name="Bellgard M.I."/>
        </authorList>
    </citation>
    <scope>NUCLEOTIDE SEQUENCE</scope>
    <source>
        <tissue evidence="2">Shoot tissue taken approximately 20 cm above the soil surface</tissue>
    </source>
</reference>
<evidence type="ECO:0000256" key="1">
    <source>
        <dbReference type="SAM" id="MobiDB-lite"/>
    </source>
</evidence>
<dbReference type="AlphaFoldDB" id="A0A0A8YV51"/>
<reference evidence="2" key="1">
    <citation type="submission" date="2014-09" db="EMBL/GenBank/DDBJ databases">
        <authorList>
            <person name="Magalhaes I.L.F."/>
            <person name="Oliveira U."/>
            <person name="Santos F.R."/>
            <person name="Vidigal T.H.D.A."/>
            <person name="Brescovit A.D."/>
            <person name="Santos A.J."/>
        </authorList>
    </citation>
    <scope>NUCLEOTIDE SEQUENCE</scope>
    <source>
        <tissue evidence="2">Shoot tissue taken approximately 20 cm above the soil surface</tissue>
    </source>
</reference>
<proteinExistence type="predicted"/>
<evidence type="ECO:0000313" key="2">
    <source>
        <dbReference type="EMBL" id="JAD30476.1"/>
    </source>
</evidence>
<protein>
    <submittedName>
        <fullName evidence="2">Uncharacterized protein</fullName>
    </submittedName>
</protein>